<evidence type="ECO:0000256" key="4">
    <source>
        <dbReference type="ARBA" id="ARBA00022679"/>
    </source>
</evidence>
<dbReference type="EMBL" id="AUWU02000009">
    <property type="protein sequence ID" value="KAH0569649.1"/>
    <property type="molecule type" value="Genomic_DNA"/>
</dbReference>
<reference evidence="14" key="2">
    <citation type="submission" date="2020-12" db="EMBL/GenBank/DDBJ databases">
        <title>New Spironucleus salmonicida genome in near-complete chromosomes.</title>
        <authorList>
            <person name="Xu F."/>
            <person name="Kurt Z."/>
            <person name="Jimenez-Gonzalez A."/>
            <person name="Astvaldsson A."/>
            <person name="Andersson J.O."/>
            <person name="Svard S.G."/>
        </authorList>
    </citation>
    <scope>NUCLEOTIDE SEQUENCE</scope>
    <source>
        <strain evidence="14">ATCC 50377</strain>
    </source>
</reference>
<keyword evidence="6 13" id="KW-0418">Kinase</keyword>
<evidence type="ECO:0000256" key="8">
    <source>
        <dbReference type="ARBA" id="ARBA00047811"/>
    </source>
</evidence>
<dbReference type="GO" id="GO:0005524">
    <property type="term" value="F:ATP binding"/>
    <property type="evidence" value="ECO:0007669"/>
    <property type="project" value="UniProtKB-UniRule"/>
</dbReference>
<dbReference type="PROSITE" id="PS00107">
    <property type="entry name" value="PROTEIN_KINASE_ATP"/>
    <property type="match status" value="1"/>
</dbReference>
<dbReference type="InterPro" id="IPR008271">
    <property type="entry name" value="Ser/Thr_kinase_AS"/>
</dbReference>
<dbReference type="InterPro" id="IPR000719">
    <property type="entry name" value="Prot_kinase_dom"/>
</dbReference>
<dbReference type="Pfam" id="PF00069">
    <property type="entry name" value="Pkinase"/>
    <property type="match status" value="1"/>
</dbReference>
<keyword evidence="3 11" id="KW-0723">Serine/threonine-protein kinase</keyword>
<dbReference type="GO" id="GO:0004693">
    <property type="term" value="F:cyclin-dependent protein serine/threonine kinase activity"/>
    <property type="evidence" value="ECO:0007669"/>
    <property type="project" value="UniProtKB-EC"/>
</dbReference>
<dbReference type="GO" id="GO:0000307">
    <property type="term" value="C:cyclin-dependent protein kinase holoenzyme complex"/>
    <property type="evidence" value="ECO:0007669"/>
    <property type="project" value="TreeGrafter"/>
</dbReference>
<dbReference type="PROSITE" id="PS00108">
    <property type="entry name" value="PROTEIN_KINASE_ST"/>
    <property type="match status" value="1"/>
</dbReference>
<evidence type="ECO:0000313" key="13">
    <source>
        <dbReference type="EMBL" id="EST41575.1"/>
    </source>
</evidence>
<keyword evidence="7 10" id="KW-0067">ATP-binding</keyword>
<evidence type="ECO:0000256" key="10">
    <source>
        <dbReference type="PROSITE-ProRule" id="PRU10141"/>
    </source>
</evidence>
<feature type="binding site" evidence="10">
    <location>
        <position position="36"/>
    </location>
    <ligand>
        <name>ATP</name>
        <dbReference type="ChEBI" id="CHEBI:30616"/>
    </ligand>
</feature>
<keyword evidence="4" id="KW-0808">Transferase</keyword>
<dbReference type="GO" id="GO:0005634">
    <property type="term" value="C:nucleus"/>
    <property type="evidence" value="ECO:0007669"/>
    <property type="project" value="TreeGrafter"/>
</dbReference>
<accession>V6LAU4</accession>
<evidence type="ECO:0000256" key="1">
    <source>
        <dbReference type="ARBA" id="ARBA00006485"/>
    </source>
</evidence>
<comment type="catalytic activity">
    <reaction evidence="8">
        <text>L-threonyl-[protein] + ATP = O-phospho-L-threonyl-[protein] + ADP + H(+)</text>
        <dbReference type="Rhea" id="RHEA:46608"/>
        <dbReference type="Rhea" id="RHEA-COMP:11060"/>
        <dbReference type="Rhea" id="RHEA-COMP:11605"/>
        <dbReference type="ChEBI" id="CHEBI:15378"/>
        <dbReference type="ChEBI" id="CHEBI:30013"/>
        <dbReference type="ChEBI" id="CHEBI:30616"/>
        <dbReference type="ChEBI" id="CHEBI:61977"/>
        <dbReference type="ChEBI" id="CHEBI:456216"/>
        <dbReference type="EC" id="2.7.11.22"/>
    </reaction>
</comment>
<organism evidence="13">
    <name type="scientific">Spironucleus salmonicida</name>
    <dbReference type="NCBI Taxonomy" id="348837"/>
    <lineage>
        <taxon>Eukaryota</taxon>
        <taxon>Metamonada</taxon>
        <taxon>Diplomonadida</taxon>
        <taxon>Hexamitidae</taxon>
        <taxon>Hexamitinae</taxon>
        <taxon>Spironucleus</taxon>
    </lineage>
</organism>
<evidence type="ECO:0000256" key="3">
    <source>
        <dbReference type="ARBA" id="ARBA00022527"/>
    </source>
</evidence>
<dbReference type="GO" id="GO:0010468">
    <property type="term" value="P:regulation of gene expression"/>
    <property type="evidence" value="ECO:0007669"/>
    <property type="project" value="TreeGrafter"/>
</dbReference>
<dbReference type="VEuPathDB" id="GiardiaDB:SS50377_28605"/>
<evidence type="ECO:0000313" key="14">
    <source>
        <dbReference type="EMBL" id="KAH0569649.1"/>
    </source>
</evidence>
<dbReference type="PROSITE" id="PS50011">
    <property type="entry name" value="PROTEIN_KINASE_DOM"/>
    <property type="match status" value="1"/>
</dbReference>
<dbReference type="AlphaFoldDB" id="V6LAU4"/>
<dbReference type="GO" id="GO:0005737">
    <property type="term" value="C:cytoplasm"/>
    <property type="evidence" value="ECO:0007669"/>
    <property type="project" value="TreeGrafter"/>
</dbReference>
<evidence type="ECO:0000256" key="11">
    <source>
        <dbReference type="RuleBase" id="RU000304"/>
    </source>
</evidence>
<evidence type="ECO:0000256" key="6">
    <source>
        <dbReference type="ARBA" id="ARBA00022777"/>
    </source>
</evidence>
<dbReference type="SUPFAM" id="SSF56112">
    <property type="entry name" value="Protein kinase-like (PK-like)"/>
    <property type="match status" value="1"/>
</dbReference>
<evidence type="ECO:0000259" key="12">
    <source>
        <dbReference type="PROSITE" id="PS50011"/>
    </source>
</evidence>
<dbReference type="EC" id="2.7.11.22" evidence="2"/>
<dbReference type="GO" id="GO:0030332">
    <property type="term" value="F:cyclin binding"/>
    <property type="evidence" value="ECO:0007669"/>
    <property type="project" value="TreeGrafter"/>
</dbReference>
<name>V6LAU4_9EUKA</name>
<keyword evidence="5 10" id="KW-0547">Nucleotide-binding</keyword>
<dbReference type="GO" id="GO:0007165">
    <property type="term" value="P:signal transduction"/>
    <property type="evidence" value="ECO:0007669"/>
    <property type="project" value="TreeGrafter"/>
</dbReference>
<evidence type="ECO:0000256" key="2">
    <source>
        <dbReference type="ARBA" id="ARBA00012425"/>
    </source>
</evidence>
<dbReference type="SMART" id="SM00220">
    <property type="entry name" value="S_TKc"/>
    <property type="match status" value="1"/>
</dbReference>
<dbReference type="FunFam" id="3.30.200.20:FF:000375">
    <property type="entry name" value="Cell division related protein kinase 2"/>
    <property type="match status" value="1"/>
</dbReference>
<protein>
    <recommendedName>
        <fullName evidence="2">cyclin-dependent kinase</fullName>
        <ecNumber evidence="2">2.7.11.22</ecNumber>
    </recommendedName>
</protein>
<keyword evidence="15" id="KW-1185">Reference proteome</keyword>
<reference evidence="13 14" key="1">
    <citation type="journal article" date="2014" name="PLoS Genet.">
        <title>The Genome of Spironucleus salmonicida Highlights a Fish Pathogen Adapted to Fluctuating Environments.</title>
        <authorList>
            <person name="Xu F."/>
            <person name="Jerlstrom-Hultqvist J."/>
            <person name="Einarsson E."/>
            <person name="Astvaldsson A."/>
            <person name="Svard S.G."/>
            <person name="Andersson J.O."/>
        </authorList>
    </citation>
    <scope>NUCLEOTIDE SEQUENCE</scope>
    <source>
        <strain evidence="14">ATCC 50377</strain>
    </source>
</reference>
<evidence type="ECO:0000313" key="15">
    <source>
        <dbReference type="Proteomes" id="UP000018208"/>
    </source>
</evidence>
<gene>
    <name evidence="13" type="ORF">SS50377_18915</name>
    <name evidence="14" type="ORF">SS50377_28605</name>
</gene>
<dbReference type="Gene3D" id="3.30.200.20">
    <property type="entry name" value="Phosphorylase Kinase, domain 1"/>
    <property type="match status" value="1"/>
</dbReference>
<comment type="similarity">
    <text evidence="1">Belongs to the protein kinase superfamily. CMGC Ser/Thr protein kinase family. CDC2/CDKX subfamily.</text>
</comment>
<dbReference type="PANTHER" id="PTHR24056">
    <property type="entry name" value="CELL DIVISION PROTEIN KINASE"/>
    <property type="match status" value="1"/>
</dbReference>
<evidence type="ECO:0000256" key="7">
    <source>
        <dbReference type="ARBA" id="ARBA00022840"/>
    </source>
</evidence>
<dbReference type="InterPro" id="IPR017441">
    <property type="entry name" value="Protein_kinase_ATP_BS"/>
</dbReference>
<dbReference type="GO" id="GO:0010389">
    <property type="term" value="P:regulation of G2/M transition of mitotic cell cycle"/>
    <property type="evidence" value="ECO:0007669"/>
    <property type="project" value="TreeGrafter"/>
</dbReference>
<dbReference type="InterPro" id="IPR050108">
    <property type="entry name" value="CDK"/>
</dbReference>
<comment type="catalytic activity">
    <reaction evidence="9">
        <text>L-seryl-[protein] + ATP = O-phospho-L-seryl-[protein] + ADP + H(+)</text>
        <dbReference type="Rhea" id="RHEA:17989"/>
        <dbReference type="Rhea" id="RHEA-COMP:9863"/>
        <dbReference type="Rhea" id="RHEA-COMP:11604"/>
        <dbReference type="ChEBI" id="CHEBI:15378"/>
        <dbReference type="ChEBI" id="CHEBI:29999"/>
        <dbReference type="ChEBI" id="CHEBI:30616"/>
        <dbReference type="ChEBI" id="CHEBI:83421"/>
        <dbReference type="ChEBI" id="CHEBI:456216"/>
        <dbReference type="EC" id="2.7.11.22"/>
    </reaction>
</comment>
<dbReference type="CDD" id="cd07829">
    <property type="entry name" value="STKc_CDK_like"/>
    <property type="match status" value="1"/>
</dbReference>
<feature type="domain" description="Protein kinase" evidence="12">
    <location>
        <begin position="7"/>
        <end position="289"/>
    </location>
</feature>
<evidence type="ECO:0000256" key="9">
    <source>
        <dbReference type="ARBA" id="ARBA00048367"/>
    </source>
</evidence>
<dbReference type="OrthoDB" id="1732493at2759"/>
<dbReference type="EMBL" id="KI546169">
    <property type="protein sequence ID" value="EST41575.1"/>
    <property type="molecule type" value="Genomic_DNA"/>
</dbReference>
<dbReference type="Gene3D" id="1.10.510.10">
    <property type="entry name" value="Transferase(Phosphotransferase) domain 1"/>
    <property type="match status" value="1"/>
</dbReference>
<dbReference type="FunFam" id="1.10.510.10:FF:000611">
    <property type="entry name" value="CMGC family protein kinase"/>
    <property type="match status" value="1"/>
</dbReference>
<dbReference type="PANTHER" id="PTHR24056:SF254">
    <property type="entry name" value="CYCLIN-DEPENDENT KINASE 2"/>
    <property type="match status" value="1"/>
</dbReference>
<dbReference type="Proteomes" id="UP000018208">
    <property type="component" value="Unassembled WGS sequence"/>
</dbReference>
<evidence type="ECO:0000256" key="5">
    <source>
        <dbReference type="ARBA" id="ARBA00022741"/>
    </source>
</evidence>
<dbReference type="InterPro" id="IPR011009">
    <property type="entry name" value="Kinase-like_dom_sf"/>
</dbReference>
<proteinExistence type="inferred from homology"/>
<sequence>MSSLDRYRKATKLGEGTYGEVYKAIDTQTSEIVAIKRIRLEHEEEGVPGTAIREISLLKELSHPNIVQLKQVLHHQHRLHLIFEYCETDLKKLLDTKKLSNPLIKSLLQEIISSTNYCHARRILHRDLKPQNILIHADHAKLADFGLARTFGIPVRQFTHEIVTLWYRPPEILLNTRHYSTAVDVWSIGCIWCEMLCNSTPLFPGDSEIDQLFKIFEVLGTPGVPGKWESARDLPDFKGNFPNFKGVGLRRILGAERLSENGWDLLEKMLEMDPVARISCKDAMGHCYWGEDQGGD</sequence>
<dbReference type="GO" id="GO:0000082">
    <property type="term" value="P:G1/S transition of mitotic cell cycle"/>
    <property type="evidence" value="ECO:0007669"/>
    <property type="project" value="TreeGrafter"/>
</dbReference>